<comment type="caution">
    <text evidence="2">The sequence shown here is derived from an EMBL/GenBank/DDBJ whole genome shotgun (WGS) entry which is preliminary data.</text>
</comment>
<dbReference type="AlphaFoldDB" id="A0A840RN01"/>
<accession>A0A840RN01</accession>
<protein>
    <submittedName>
        <fullName evidence="2">Exopolysaccharide biosynthesis operon protein EpsL</fullName>
    </submittedName>
</protein>
<keyword evidence="1" id="KW-0732">Signal</keyword>
<dbReference type="RefSeq" id="WP_168055441.1">
    <property type="nucleotide sequence ID" value="NZ_JAAOZT010000006.1"/>
</dbReference>
<dbReference type="NCBIfam" id="TIGR03014">
    <property type="entry name" value="EpsL"/>
    <property type="match status" value="1"/>
</dbReference>
<evidence type="ECO:0000256" key="1">
    <source>
        <dbReference type="SAM" id="SignalP"/>
    </source>
</evidence>
<dbReference type="Proteomes" id="UP000571084">
    <property type="component" value="Unassembled WGS sequence"/>
</dbReference>
<reference evidence="2 3" key="1">
    <citation type="submission" date="2020-08" db="EMBL/GenBank/DDBJ databases">
        <title>Genomic Encyclopedia of Type Strains, Phase IV (KMG-IV): sequencing the most valuable type-strain genomes for metagenomic binning, comparative biology and taxonomic classification.</title>
        <authorList>
            <person name="Goeker M."/>
        </authorList>
    </citation>
    <scope>NUCLEOTIDE SEQUENCE [LARGE SCALE GENOMIC DNA]</scope>
    <source>
        <strain evidence="2 3">DSM 23240</strain>
    </source>
</reference>
<gene>
    <name evidence="2" type="ORF">HNR39_000970</name>
</gene>
<evidence type="ECO:0000313" key="3">
    <source>
        <dbReference type="Proteomes" id="UP000571084"/>
    </source>
</evidence>
<proteinExistence type="predicted"/>
<feature type="chain" id="PRO_5032879738" evidence="1">
    <location>
        <begin position="36"/>
        <end position="424"/>
    </location>
</feature>
<keyword evidence="3" id="KW-1185">Reference proteome</keyword>
<dbReference type="InterPro" id="IPR017465">
    <property type="entry name" value="EpsL_proteobac"/>
</dbReference>
<evidence type="ECO:0000313" key="2">
    <source>
        <dbReference type="EMBL" id="MBB5199143.1"/>
    </source>
</evidence>
<name>A0A840RN01_9BURK</name>
<organism evidence="2 3">
    <name type="scientific">Glaciimonas immobilis</name>
    <dbReference type="NCBI Taxonomy" id="728004"/>
    <lineage>
        <taxon>Bacteria</taxon>
        <taxon>Pseudomonadati</taxon>
        <taxon>Pseudomonadota</taxon>
        <taxon>Betaproteobacteria</taxon>
        <taxon>Burkholderiales</taxon>
        <taxon>Oxalobacteraceae</taxon>
        <taxon>Glaciimonas</taxon>
    </lineage>
</organism>
<sequence>MHTFIMYPLQNTPRSFALSLCAIILSSLFATPASAAMGDGSLPNVVTPYADYGLFYEDNLLRFHNDSAANSAKGSDQMADTVRRAAGGLRLDKQISLQHFTADLSLNRTSYNHFKQFDNTGVDALANWNWHVGNDIEGNLSTSYSESLTPFDAFRTSQTDLLRQKNVRRQWTNSVDAAWRFGADWRARGALTRYLLTYDLAALRGGDQAQDTAELGLDYLAASSSTVGVQLRHIHGGCPDSYCTGAVLGINYVQNEVKGKIDWQATGKTRLQFLGGWVQRTYDTFTAQNFNGVNARLVENLALTGKVGLSLSVWREIGAVYDLTANYALVRGVNLTAGWAVASKVRLDASYNVEQRAYNGVAILRGLTPSTRNDSDRKAMLALTYLPYSHLQLGAAISHETLNSSIPQLGFRANGAHVNAHYEF</sequence>
<feature type="signal peptide" evidence="1">
    <location>
        <begin position="1"/>
        <end position="35"/>
    </location>
</feature>
<dbReference type="EMBL" id="JACHHQ010000002">
    <property type="protein sequence ID" value="MBB5199143.1"/>
    <property type="molecule type" value="Genomic_DNA"/>
</dbReference>